<reference evidence="1 2" key="1">
    <citation type="submission" date="2016-10" db="EMBL/GenBank/DDBJ databases">
        <authorList>
            <person name="de Groot N.N."/>
        </authorList>
    </citation>
    <scope>NUCLEOTIDE SEQUENCE [LARGE SCALE GENOMIC DNA]</scope>
    <source>
        <strain evidence="1 2">Nv1</strain>
    </source>
</reference>
<dbReference type="STRING" id="1233.SAMN05216387_103206"/>
<dbReference type="Proteomes" id="UP000198620">
    <property type="component" value="Unassembled WGS sequence"/>
</dbReference>
<gene>
    <name evidence="1" type="ORF">SAMN05216387_103206</name>
</gene>
<evidence type="ECO:0000313" key="1">
    <source>
        <dbReference type="EMBL" id="SEK85415.1"/>
    </source>
</evidence>
<keyword evidence="2" id="KW-1185">Reference proteome</keyword>
<dbReference type="AlphaFoldDB" id="A0A1H7KHG2"/>
<accession>A0A1H7KHG2</accession>
<dbReference type="EMBL" id="FOBH01000003">
    <property type="protein sequence ID" value="SEK85415.1"/>
    <property type="molecule type" value="Genomic_DNA"/>
</dbReference>
<sequence length="166" mass="18032">MIRYPVDVSARVSPNLSSLIESRVADPDAEQPVTLASVRAFIAGLLPPSLDETERLHHFDIDESLLDELDALIAEYGGDVLAIDFAESNASEPLSRVIDAVLGDENRENPPTLGAIRDAIASGLPAKLVGDGDLEDDEDETLLAEIEALIRRHGEDALAEQFLRYE</sequence>
<organism evidence="1 2">
    <name type="scientific">Nitrosovibrio tenuis</name>
    <dbReference type="NCBI Taxonomy" id="1233"/>
    <lineage>
        <taxon>Bacteria</taxon>
        <taxon>Pseudomonadati</taxon>
        <taxon>Pseudomonadota</taxon>
        <taxon>Betaproteobacteria</taxon>
        <taxon>Nitrosomonadales</taxon>
        <taxon>Nitrosomonadaceae</taxon>
        <taxon>Nitrosovibrio</taxon>
    </lineage>
</organism>
<proteinExistence type="predicted"/>
<dbReference type="RefSeq" id="WP_090828060.1">
    <property type="nucleotide sequence ID" value="NZ_FOBH01000003.1"/>
</dbReference>
<evidence type="ECO:0000313" key="2">
    <source>
        <dbReference type="Proteomes" id="UP000198620"/>
    </source>
</evidence>
<protein>
    <submittedName>
        <fullName evidence="1">Uncharacterized protein</fullName>
    </submittedName>
</protein>
<dbReference type="OrthoDB" id="8560726at2"/>
<name>A0A1H7KHG2_9PROT</name>